<dbReference type="PANTHER" id="PTHR16165">
    <property type="entry name" value="NXPE FAMILY MEMBER"/>
    <property type="match status" value="1"/>
</dbReference>
<feature type="compositionally biased region" description="Polar residues" evidence="2">
    <location>
        <begin position="656"/>
        <end position="667"/>
    </location>
</feature>
<evidence type="ECO:0000256" key="2">
    <source>
        <dbReference type="SAM" id="MobiDB-lite"/>
    </source>
</evidence>
<feature type="compositionally biased region" description="Basic and acidic residues" evidence="2">
    <location>
        <begin position="876"/>
        <end position="885"/>
    </location>
</feature>
<dbReference type="Pfam" id="PF06312">
    <property type="entry name" value="Neurexophilin"/>
    <property type="match status" value="1"/>
</dbReference>
<dbReference type="InterPro" id="IPR026845">
    <property type="entry name" value="NXPH/NXPE"/>
</dbReference>
<feature type="compositionally biased region" description="Basic residues" evidence="2">
    <location>
        <begin position="638"/>
        <end position="651"/>
    </location>
</feature>
<dbReference type="InterPro" id="IPR014756">
    <property type="entry name" value="Ig_E-set"/>
</dbReference>
<organism>
    <name type="scientific">Branchiostoma floridae</name>
    <name type="common">Florida lancelet</name>
    <name type="synonym">Amphioxus</name>
    <dbReference type="NCBI Taxonomy" id="7739"/>
    <lineage>
        <taxon>Eukaryota</taxon>
        <taxon>Metazoa</taxon>
        <taxon>Chordata</taxon>
        <taxon>Cephalochordata</taxon>
        <taxon>Leptocardii</taxon>
        <taxon>Amphioxiformes</taxon>
        <taxon>Branchiostomatidae</taxon>
        <taxon>Branchiostoma</taxon>
    </lineage>
</organism>
<feature type="region of interest" description="Disordered" evidence="2">
    <location>
        <begin position="931"/>
        <end position="963"/>
    </location>
</feature>
<dbReference type="EMBL" id="GG666506">
    <property type="protein sequence ID" value="EEN61305.1"/>
    <property type="molecule type" value="Genomic_DNA"/>
</dbReference>
<feature type="compositionally biased region" description="Basic and acidic residues" evidence="2">
    <location>
        <begin position="1078"/>
        <end position="1091"/>
    </location>
</feature>
<dbReference type="SMART" id="SM00228">
    <property type="entry name" value="PDZ"/>
    <property type="match status" value="1"/>
</dbReference>
<dbReference type="InterPro" id="IPR036034">
    <property type="entry name" value="PDZ_sf"/>
</dbReference>
<sequence>MVSKLRLIQPPVQPCLLNQSLFFDQTTYPTYTEVVVLNRDHLYRKGDVLTVKVVARDKEGRSKTYGGDFFRARLVSSDRSLQASSAGHVTDHCNGTYTVQFPLYWVGNVSIKIQLVHPSEAVKVLQRLRQIPNKRVFCCEFKAKSKSKSKSTQQCFSSNNPSLPPHRKCDFSKPEANGTWICEKPEKLPCSAITKCRWYDKGITRVLGFVSEAEKKLFKKPYLETELEVDPKEPIRVLETELPTPEHLPACTGNTRESGASLGHWSGKVWKSAVCNVRVFTKEDIRQCLANKTVYIQVLQVGYNSQWNISVRYRFHHLPIQTKTWHNFYGYHYTVDELDATQGGPNMVIVLSLWAHFTAEPLDMFRSRLYAIRSAIHRLLRRSPGTRVFVRTGTTREHKKGKLEYYLLSSDWLAYQITEAIREIFREDPDVVVLDTLSKTLFAPSHSYLYSLLLYIYSYRSDNDPGRCCEPTESSTALLSGGGDTSHRRLAREATMESGVMAKVGRSIFYYSEPEISDGSRANSAESLCSDDSSLSANEPVAGVSTGSLPCRGHHGRERFIAVPGPDGVTLAQLTHSGFLKAFPQNPLSRRGSEDMLSKDKDSDTESCKSGGVTAAPASKRTSIPRRSSTGSYEMSTARRKLVAARQKLGRKATGSFRSTADKTSQSDAKHGDLKRSLSPQLGRYIKSYLLRQGSPKHALLRASHIHATSEADVKPPMNQRRLVALRRDPIIGYGFQLQSFSFHTECGSLQYATYVNKVIPDGPGHVGGLQPGDVIMEVDNTNVEREGAKSITEMIRRTGPSVRLTVVFMDAVRRVRLQRRLEELKSDLCTKKLELMDLVEKERELTGKLSPGSQHGSPTKDLSPTKSPAGQGFVRDSHDVERSPNRTSHVQKSPSRSSQDSSDLSPDYVEITGSQDDVFSSHVGVPTSGVVPGSSATLPPSARAAMAGTSGRARRVSSDRDSVYGEELKQLKAVLQHFESLQRYKEEKIASNNYGETKENPHTSGTWPRQQSPASRHRLSRERKRDPSPNHTDCTTTYDRRRHSRKGSLESDTSVENSVVAVSAPESPQGRLSRQNSLEKEKELEGHLHA</sequence>
<dbReference type="InterPro" id="IPR013783">
    <property type="entry name" value="Ig-like_fold"/>
</dbReference>
<dbReference type="Gene3D" id="2.30.42.10">
    <property type="match status" value="1"/>
</dbReference>
<evidence type="ECO:0000256" key="1">
    <source>
        <dbReference type="ARBA" id="ARBA00005431"/>
    </source>
</evidence>
<protein>
    <recommendedName>
        <fullName evidence="3">PDZ domain-containing protein</fullName>
    </recommendedName>
</protein>
<reference evidence="4" key="1">
    <citation type="journal article" date="2008" name="Nature">
        <title>The amphioxus genome and the evolution of the chordate karyotype.</title>
        <authorList>
            <consortium name="US DOE Joint Genome Institute (JGI-PGF)"/>
            <person name="Putnam N.H."/>
            <person name="Butts T."/>
            <person name="Ferrier D.E.K."/>
            <person name="Furlong R.F."/>
            <person name="Hellsten U."/>
            <person name="Kawashima T."/>
            <person name="Robinson-Rechavi M."/>
            <person name="Shoguchi E."/>
            <person name="Terry A."/>
            <person name="Yu J.-K."/>
            <person name="Benito-Gutierrez E.L."/>
            <person name="Dubchak I."/>
            <person name="Garcia-Fernandez J."/>
            <person name="Gibson-Brown J.J."/>
            <person name="Grigoriev I.V."/>
            <person name="Horton A.C."/>
            <person name="de Jong P.J."/>
            <person name="Jurka J."/>
            <person name="Kapitonov V.V."/>
            <person name="Kohara Y."/>
            <person name="Kuroki Y."/>
            <person name="Lindquist E."/>
            <person name="Lucas S."/>
            <person name="Osoegawa K."/>
            <person name="Pennacchio L.A."/>
            <person name="Salamov A.A."/>
            <person name="Satou Y."/>
            <person name="Sauka-Spengler T."/>
            <person name="Schmutz J."/>
            <person name="Shin-I T."/>
            <person name="Toyoda A."/>
            <person name="Bronner-Fraser M."/>
            <person name="Fujiyama A."/>
            <person name="Holland L.Z."/>
            <person name="Holland P.W.H."/>
            <person name="Satoh N."/>
            <person name="Rokhsar D.S."/>
        </authorList>
    </citation>
    <scope>NUCLEOTIDE SEQUENCE [LARGE SCALE GENOMIC DNA]</scope>
    <source>
        <strain evidence="4">S238N-H82</strain>
        <tissue evidence="4">Testes</tissue>
    </source>
</reference>
<evidence type="ECO:0000313" key="4">
    <source>
        <dbReference type="EMBL" id="EEN61305.1"/>
    </source>
</evidence>
<feature type="compositionally biased region" description="Polar residues" evidence="2">
    <location>
        <begin position="852"/>
        <end position="869"/>
    </location>
</feature>
<dbReference type="InParanoid" id="C3YEK3"/>
<feature type="region of interest" description="Disordered" evidence="2">
    <location>
        <begin position="582"/>
        <end position="675"/>
    </location>
</feature>
<comment type="similarity">
    <text evidence="1">Belongs to the NXPE family.</text>
</comment>
<dbReference type="SUPFAM" id="SSF50156">
    <property type="entry name" value="PDZ domain-like"/>
    <property type="match status" value="1"/>
</dbReference>
<gene>
    <name evidence="4" type="ORF">BRAFLDRAFT_89069</name>
</gene>
<feature type="domain" description="PDZ" evidence="3">
    <location>
        <begin position="723"/>
        <end position="811"/>
    </location>
</feature>
<feature type="compositionally biased region" description="Polar residues" evidence="2">
    <location>
        <begin position="620"/>
        <end position="635"/>
    </location>
</feature>
<dbReference type="InterPro" id="IPR057106">
    <property type="entry name" value="NXPE4_C"/>
</dbReference>
<name>C3YEK3_BRAFL</name>
<dbReference type="AlphaFoldDB" id="C3YEK3"/>
<feature type="compositionally biased region" description="Polar residues" evidence="2">
    <location>
        <begin position="1003"/>
        <end position="1015"/>
    </location>
</feature>
<dbReference type="Gene3D" id="2.60.40.10">
    <property type="entry name" value="Immunoglobulins"/>
    <property type="match status" value="1"/>
</dbReference>
<accession>C3YEK3</accession>
<dbReference type="PROSITE" id="PS50106">
    <property type="entry name" value="PDZ"/>
    <property type="match status" value="1"/>
</dbReference>
<evidence type="ECO:0000259" key="3">
    <source>
        <dbReference type="PROSITE" id="PS50106"/>
    </source>
</evidence>
<feature type="region of interest" description="Disordered" evidence="2">
    <location>
        <begin position="846"/>
        <end position="910"/>
    </location>
</feature>
<dbReference type="PANTHER" id="PTHR16165:SF5">
    <property type="entry name" value="NXPE FAMILY MEMBER 3"/>
    <property type="match status" value="1"/>
</dbReference>
<dbReference type="InterPro" id="IPR001478">
    <property type="entry name" value="PDZ"/>
</dbReference>
<dbReference type="Pfam" id="PF00595">
    <property type="entry name" value="PDZ"/>
    <property type="match status" value="1"/>
</dbReference>
<feature type="compositionally biased region" description="Basic and acidic residues" evidence="2">
    <location>
        <begin position="591"/>
        <end position="607"/>
    </location>
</feature>
<dbReference type="Pfam" id="PF24536">
    <property type="entry name" value="NXPE4_C"/>
    <property type="match status" value="1"/>
</dbReference>
<feature type="compositionally biased region" description="Low complexity" evidence="2">
    <location>
        <begin position="894"/>
        <end position="908"/>
    </location>
</feature>
<feature type="region of interest" description="Disordered" evidence="2">
    <location>
        <begin position="987"/>
        <end position="1091"/>
    </location>
</feature>
<dbReference type="eggNOG" id="KOG3528">
    <property type="taxonomic scope" value="Eukaryota"/>
</dbReference>
<proteinExistence type="inferred from homology"/>
<dbReference type="SUPFAM" id="SSF81296">
    <property type="entry name" value="E set domains"/>
    <property type="match status" value="1"/>
</dbReference>